<feature type="domain" description="FAD/NAD(P)-binding" evidence="5">
    <location>
        <begin position="15"/>
        <end position="321"/>
    </location>
</feature>
<evidence type="ECO:0000313" key="8">
    <source>
        <dbReference type="Proteomes" id="UP001470023"/>
    </source>
</evidence>
<evidence type="ECO:0000256" key="3">
    <source>
        <dbReference type="ARBA" id="ARBA00022827"/>
    </source>
</evidence>
<feature type="domain" description="Reductase C-terminal" evidence="6">
    <location>
        <begin position="344"/>
        <end position="423"/>
    </location>
</feature>
<gene>
    <name evidence="7" type="ORF">ABT272_06935</name>
</gene>
<reference evidence="7 8" key="1">
    <citation type="submission" date="2024-06" db="EMBL/GenBank/DDBJ databases">
        <title>The Natural Products Discovery Center: Release of the First 8490 Sequenced Strains for Exploring Actinobacteria Biosynthetic Diversity.</title>
        <authorList>
            <person name="Kalkreuter E."/>
            <person name="Kautsar S.A."/>
            <person name="Yang D."/>
            <person name="Bader C.D."/>
            <person name="Teijaro C.N."/>
            <person name="Fluegel L."/>
            <person name="Davis C.M."/>
            <person name="Simpson J.R."/>
            <person name="Lauterbach L."/>
            <person name="Steele A.D."/>
            <person name="Gui C."/>
            <person name="Meng S."/>
            <person name="Li G."/>
            <person name="Viehrig K."/>
            <person name="Ye F."/>
            <person name="Su P."/>
            <person name="Kiefer A.F."/>
            <person name="Nichols A."/>
            <person name="Cepeda A.J."/>
            <person name="Yan W."/>
            <person name="Fan B."/>
            <person name="Jiang Y."/>
            <person name="Adhikari A."/>
            <person name="Zheng C.-J."/>
            <person name="Schuster L."/>
            <person name="Cowan T.M."/>
            <person name="Smanski M.J."/>
            <person name="Chevrette M.G."/>
            <person name="De Carvalho L.P.S."/>
            <person name="Shen B."/>
        </authorList>
    </citation>
    <scope>NUCLEOTIDE SEQUENCE [LARGE SCALE GENOMIC DNA]</scope>
    <source>
        <strain evidence="7 8">NPDC001166</strain>
    </source>
</reference>
<dbReference type="InterPro" id="IPR016156">
    <property type="entry name" value="FAD/NAD-linked_Rdtase_dimer_sf"/>
</dbReference>
<dbReference type="InterPro" id="IPR036188">
    <property type="entry name" value="FAD/NAD-bd_sf"/>
</dbReference>
<dbReference type="Gene3D" id="3.30.390.30">
    <property type="match status" value="1"/>
</dbReference>
<dbReference type="PANTHER" id="PTHR43557:SF2">
    <property type="entry name" value="RIESKE DOMAIN-CONTAINING PROTEIN-RELATED"/>
    <property type="match status" value="1"/>
</dbReference>
<dbReference type="Pfam" id="PF14759">
    <property type="entry name" value="Reductase_C"/>
    <property type="match status" value="1"/>
</dbReference>
<dbReference type="Proteomes" id="UP001470023">
    <property type="component" value="Unassembled WGS sequence"/>
</dbReference>
<dbReference type="Gene3D" id="3.50.50.60">
    <property type="entry name" value="FAD/NAD(P)-binding domain"/>
    <property type="match status" value="2"/>
</dbReference>
<proteinExistence type="predicted"/>
<dbReference type="InterPro" id="IPR023753">
    <property type="entry name" value="FAD/NAD-binding_dom"/>
</dbReference>
<evidence type="ECO:0000259" key="5">
    <source>
        <dbReference type="Pfam" id="PF07992"/>
    </source>
</evidence>
<dbReference type="InterPro" id="IPR050446">
    <property type="entry name" value="FAD-oxidoreductase/Apoptosis"/>
</dbReference>
<protein>
    <submittedName>
        <fullName evidence="7">FAD-dependent oxidoreductase</fullName>
    </submittedName>
</protein>
<evidence type="ECO:0000256" key="2">
    <source>
        <dbReference type="ARBA" id="ARBA00022630"/>
    </source>
</evidence>
<dbReference type="PRINTS" id="PR00368">
    <property type="entry name" value="FADPNR"/>
</dbReference>
<comment type="cofactor">
    <cofactor evidence="1">
        <name>FAD</name>
        <dbReference type="ChEBI" id="CHEBI:57692"/>
    </cofactor>
</comment>
<dbReference type="Pfam" id="PF07992">
    <property type="entry name" value="Pyr_redox_2"/>
    <property type="match status" value="1"/>
</dbReference>
<keyword evidence="2" id="KW-0285">Flavoprotein</keyword>
<comment type="caution">
    <text evidence="7">The sequence shown here is derived from an EMBL/GenBank/DDBJ whole genome shotgun (WGS) entry which is preliminary data.</text>
</comment>
<organism evidence="7 8">
    <name type="scientific">Streptomyces sp. 900105245</name>
    <dbReference type="NCBI Taxonomy" id="3154379"/>
    <lineage>
        <taxon>Bacteria</taxon>
        <taxon>Bacillati</taxon>
        <taxon>Actinomycetota</taxon>
        <taxon>Actinomycetes</taxon>
        <taxon>Kitasatosporales</taxon>
        <taxon>Streptomycetaceae</taxon>
        <taxon>Streptomyces</taxon>
    </lineage>
</organism>
<dbReference type="SUPFAM" id="SSF51905">
    <property type="entry name" value="FAD/NAD(P)-binding domain"/>
    <property type="match status" value="2"/>
</dbReference>
<dbReference type="InterPro" id="IPR028202">
    <property type="entry name" value="Reductase_C"/>
</dbReference>
<dbReference type="RefSeq" id="WP_352063012.1">
    <property type="nucleotide sequence ID" value="NZ_JBEPAB010000023.1"/>
</dbReference>
<dbReference type="SUPFAM" id="SSF55424">
    <property type="entry name" value="FAD/NAD-linked reductases, dimerisation (C-terminal) domain"/>
    <property type="match status" value="1"/>
</dbReference>
<evidence type="ECO:0000259" key="6">
    <source>
        <dbReference type="Pfam" id="PF14759"/>
    </source>
</evidence>
<dbReference type="EMBL" id="JBEPAZ010000004">
    <property type="protein sequence ID" value="MER6427468.1"/>
    <property type="molecule type" value="Genomic_DNA"/>
</dbReference>
<accession>A0ABV1U1A0</accession>
<sequence length="464" mass="50111">MSADTDVAALRRDGRIVVVGASLAGLRAAETLREQGFTGSLTMIGDEPYEPYDRPPLSKQVLLGRARAEDTQLPRRRDIDAQWRIGVPAEGLDRDAKQVRLANGDTVGYDRLLIATGTRARPWFHPEQAELDGVFVLRTRDDSARLNRKLTSGPARVLVIGAGFTGCEVASACRELGIDVTVAERGPAPLVGALGGVIGAVADRMQRRNGVDLRCGVSVTALEGDESGRLRRAHLSDGTAIDVQVAVVSLGALRNTEWLAGSGVAAGPRGIACDAGCRVFDVNGIVTDDIYAAGDVARSPHPLFDYQFLSLEHWGNAVEQAETAAHNMICAGPDRRPHLWLPMFWSTQFRVNIKSVGIPSMGDQMVIAQGTLAEERFVAVYGYRGRVIAAASFDGARWLGFYEEQIAAAAPFPPDYRLVDRRTSTLPVVDPQFPDPHLPTHGPTVTLTGHSPSERRVKFVPSHA</sequence>
<dbReference type="PRINTS" id="PR00411">
    <property type="entry name" value="PNDRDTASEI"/>
</dbReference>
<keyword evidence="3" id="KW-0274">FAD</keyword>
<keyword evidence="4" id="KW-0560">Oxidoreductase</keyword>
<name>A0ABV1U1A0_9ACTN</name>
<evidence type="ECO:0000256" key="1">
    <source>
        <dbReference type="ARBA" id="ARBA00001974"/>
    </source>
</evidence>
<keyword evidence="8" id="KW-1185">Reference proteome</keyword>
<evidence type="ECO:0000313" key="7">
    <source>
        <dbReference type="EMBL" id="MER6427468.1"/>
    </source>
</evidence>
<dbReference type="PANTHER" id="PTHR43557">
    <property type="entry name" value="APOPTOSIS-INDUCING FACTOR 1"/>
    <property type="match status" value="1"/>
</dbReference>
<evidence type="ECO:0000256" key="4">
    <source>
        <dbReference type="ARBA" id="ARBA00023002"/>
    </source>
</evidence>